<dbReference type="PANTHER" id="PTHR30146:SF138">
    <property type="entry name" value="TRANSCRIPTIONAL REGULATORY PROTEIN"/>
    <property type="match status" value="1"/>
</dbReference>
<evidence type="ECO:0000256" key="2">
    <source>
        <dbReference type="ARBA" id="ARBA00023125"/>
    </source>
</evidence>
<dbReference type="EMBL" id="PDJK01000002">
    <property type="protein sequence ID" value="PFG50216.1"/>
    <property type="molecule type" value="Genomic_DNA"/>
</dbReference>
<feature type="compositionally biased region" description="Basic and acidic residues" evidence="4">
    <location>
        <begin position="263"/>
        <end position="272"/>
    </location>
</feature>
<accession>A0A2A9FHG9</accession>
<dbReference type="PANTHER" id="PTHR30146">
    <property type="entry name" value="LACI-RELATED TRANSCRIPTIONAL REPRESSOR"/>
    <property type="match status" value="1"/>
</dbReference>
<keyword evidence="3" id="KW-0804">Transcription</keyword>
<dbReference type="InterPro" id="IPR028082">
    <property type="entry name" value="Peripla_BP_I"/>
</dbReference>
<keyword evidence="1" id="KW-0805">Transcription regulation</keyword>
<dbReference type="PROSITE" id="PS50932">
    <property type="entry name" value="HTH_LACI_2"/>
    <property type="match status" value="1"/>
</dbReference>
<evidence type="ECO:0000256" key="3">
    <source>
        <dbReference type="ARBA" id="ARBA00023163"/>
    </source>
</evidence>
<evidence type="ECO:0000313" key="7">
    <source>
        <dbReference type="Proteomes" id="UP000243542"/>
    </source>
</evidence>
<evidence type="ECO:0000259" key="5">
    <source>
        <dbReference type="PROSITE" id="PS50932"/>
    </source>
</evidence>
<dbReference type="InterPro" id="IPR000843">
    <property type="entry name" value="HTH_LacI"/>
</dbReference>
<organism evidence="6 7">
    <name type="scientific">Amycolatopsis sulphurea</name>
    <dbReference type="NCBI Taxonomy" id="76022"/>
    <lineage>
        <taxon>Bacteria</taxon>
        <taxon>Bacillati</taxon>
        <taxon>Actinomycetota</taxon>
        <taxon>Actinomycetes</taxon>
        <taxon>Pseudonocardiales</taxon>
        <taxon>Pseudonocardiaceae</taxon>
        <taxon>Amycolatopsis</taxon>
    </lineage>
</organism>
<keyword evidence="7" id="KW-1185">Reference proteome</keyword>
<sequence length="457" mass="47608">MSTTRRRRPTLDDVAEAVGVSRATVSNAYNRPDQLSAKLREEILRAARGLGYPGPNPTARSLATSRTGAIAFLLDQSLSAAFSDPALSITLDALAKTVDPTGHALLLLPGRETQDGPPAERVLAAQADIAVAYSLADGTAALDAVHARVLPLVIIDQPPLPATARVGCDDHGGASLAAHHLVELGHRRFGILSAPRVAVTPPAELRPSDTATPPGSAPANAARLSPGDAPPDRSAKSIGATRPAPVTAASSTGKRSPATPRQLRTDRPVDKRQRPHVGPCTPQTDRLAERDTGRTPELTGPAPHTGLESAQASAFRGTRERLAGYLDVLTAAGITEVTVSEAPWLAASTARASATVLLTAEPRPTALLCMSDQLAFAAIAAARRLGLRVPEDVSIVGFDDTPQASWSDPPLTTVRQDLAGKGRIAGELVLRLLEGDSAPPPIELPVSLIIRESTTAI</sequence>
<dbReference type="Pfam" id="PF13377">
    <property type="entry name" value="Peripla_BP_3"/>
    <property type="match status" value="1"/>
</dbReference>
<reference evidence="6 7" key="1">
    <citation type="submission" date="2017-10" db="EMBL/GenBank/DDBJ databases">
        <title>Sequencing the genomes of 1000 actinobacteria strains.</title>
        <authorList>
            <person name="Klenk H.-P."/>
        </authorList>
    </citation>
    <scope>NUCLEOTIDE SEQUENCE [LARGE SCALE GENOMIC DNA]</scope>
    <source>
        <strain evidence="6 7">DSM 46092</strain>
    </source>
</reference>
<dbReference type="SUPFAM" id="SSF53822">
    <property type="entry name" value="Periplasmic binding protein-like I"/>
    <property type="match status" value="2"/>
</dbReference>
<name>A0A2A9FHG9_9PSEU</name>
<dbReference type="CDD" id="cd01392">
    <property type="entry name" value="HTH_LacI"/>
    <property type="match status" value="1"/>
</dbReference>
<dbReference type="InterPro" id="IPR046335">
    <property type="entry name" value="LacI/GalR-like_sensor"/>
</dbReference>
<evidence type="ECO:0000313" key="6">
    <source>
        <dbReference type="EMBL" id="PFG50216.1"/>
    </source>
</evidence>
<dbReference type="SMART" id="SM00354">
    <property type="entry name" value="HTH_LACI"/>
    <property type="match status" value="1"/>
</dbReference>
<protein>
    <submittedName>
        <fullName evidence="6">DNA-binding LacI/PurR family transcriptional regulator</fullName>
    </submittedName>
</protein>
<proteinExistence type="predicted"/>
<keyword evidence="2 6" id="KW-0238">DNA-binding</keyword>
<dbReference type="GO" id="GO:0003700">
    <property type="term" value="F:DNA-binding transcription factor activity"/>
    <property type="evidence" value="ECO:0007669"/>
    <property type="project" value="TreeGrafter"/>
</dbReference>
<evidence type="ECO:0000256" key="1">
    <source>
        <dbReference type="ARBA" id="ARBA00023015"/>
    </source>
</evidence>
<dbReference type="InterPro" id="IPR010982">
    <property type="entry name" value="Lambda_DNA-bd_dom_sf"/>
</dbReference>
<feature type="domain" description="HTH lacI-type" evidence="5">
    <location>
        <begin position="9"/>
        <end position="64"/>
    </location>
</feature>
<feature type="region of interest" description="Disordered" evidence="4">
    <location>
        <begin position="202"/>
        <end position="313"/>
    </location>
</feature>
<dbReference type="AlphaFoldDB" id="A0A2A9FHG9"/>
<comment type="caution">
    <text evidence="6">The sequence shown here is derived from an EMBL/GenBank/DDBJ whole genome shotgun (WGS) entry which is preliminary data.</text>
</comment>
<evidence type="ECO:0000256" key="4">
    <source>
        <dbReference type="SAM" id="MobiDB-lite"/>
    </source>
</evidence>
<dbReference type="Pfam" id="PF00356">
    <property type="entry name" value="LacI"/>
    <property type="match status" value="1"/>
</dbReference>
<dbReference type="Gene3D" id="1.10.260.40">
    <property type="entry name" value="lambda repressor-like DNA-binding domains"/>
    <property type="match status" value="1"/>
</dbReference>
<dbReference type="GO" id="GO:0000976">
    <property type="term" value="F:transcription cis-regulatory region binding"/>
    <property type="evidence" value="ECO:0007669"/>
    <property type="project" value="TreeGrafter"/>
</dbReference>
<dbReference type="Proteomes" id="UP000243542">
    <property type="component" value="Unassembled WGS sequence"/>
</dbReference>
<dbReference type="SUPFAM" id="SSF47413">
    <property type="entry name" value="lambda repressor-like DNA-binding domains"/>
    <property type="match status" value="1"/>
</dbReference>
<gene>
    <name evidence="6" type="ORF">ATK36_5429</name>
</gene>
<dbReference type="Gene3D" id="3.40.50.2300">
    <property type="match status" value="3"/>
</dbReference>